<dbReference type="OrthoDB" id="9816120at2"/>
<dbReference type="AlphaFoldDB" id="A0A4Q1BXG1"/>
<dbReference type="Proteomes" id="UP000289455">
    <property type="component" value="Unassembled WGS sequence"/>
</dbReference>
<evidence type="ECO:0000256" key="2">
    <source>
        <dbReference type="SAM" id="SignalP"/>
    </source>
</evidence>
<dbReference type="PANTHER" id="PTHR44103:SF1">
    <property type="entry name" value="PROPROTEIN CONVERTASE P"/>
    <property type="match status" value="1"/>
</dbReference>
<accession>A0A4Q1BXG1</accession>
<reference evidence="3 4" key="1">
    <citation type="submission" date="2019-01" db="EMBL/GenBank/DDBJ databases">
        <title>Cytophagaceae bacterium strain CAR-16.</title>
        <authorList>
            <person name="Chen W.-M."/>
        </authorList>
    </citation>
    <scope>NUCLEOTIDE SEQUENCE [LARGE SCALE GENOMIC DNA]</scope>
    <source>
        <strain evidence="3 4">CAR-16</strain>
    </source>
</reference>
<dbReference type="InterPro" id="IPR013517">
    <property type="entry name" value="FG-GAP"/>
</dbReference>
<feature type="chain" id="PRO_5020307189" evidence="2">
    <location>
        <begin position="19"/>
        <end position="707"/>
    </location>
</feature>
<dbReference type="RefSeq" id="WP_129027768.1">
    <property type="nucleotide sequence ID" value="NZ_SDHY01000007.1"/>
</dbReference>
<keyword evidence="4" id="KW-1185">Reference proteome</keyword>
<dbReference type="Pfam" id="PF13517">
    <property type="entry name" value="FG-GAP_3"/>
    <property type="match status" value="2"/>
</dbReference>
<evidence type="ECO:0000256" key="1">
    <source>
        <dbReference type="ARBA" id="ARBA00022729"/>
    </source>
</evidence>
<proteinExistence type="predicted"/>
<dbReference type="Gene3D" id="2.130.10.130">
    <property type="entry name" value="Integrin alpha, N-terminal"/>
    <property type="match status" value="3"/>
</dbReference>
<dbReference type="SUPFAM" id="SSF69318">
    <property type="entry name" value="Integrin alpha N-terminal domain"/>
    <property type="match status" value="2"/>
</dbReference>
<dbReference type="InterPro" id="IPR028994">
    <property type="entry name" value="Integrin_alpha_N"/>
</dbReference>
<sequence length="707" mass="78544">MKFLLFLFFGFLSSEIIAQVPSWKVNSSIPVKSNQSILSNPWAGGFNSVQVGSMDLNLDGIEDWVVFDRSTQKLSTFLRQKKSDGTSGNIYAPEYESQFPKIENWFHLVDYNRDGKKDLFCSAPAGMKIYQNTSVDKLSFRIIADPVFSEGFSGKINLYVAAADIPAIGDIDGDGDVDVLAFEPAGHYVEFHENVALPGSGQIQFRKTVDCWGDFIHNDCEDVLLGTSCSSSYVPFQVKGPNKVLHSGNSLALLPNANGTFDLLFGHVTCQNLIHLINTGSPGRPRFSQLNYKFPTANPVQVGAFASAFTTDVNLDGKLDVLVSSNTYDNVLFTQDYQQSLAYYKKEGDAWLLQTSAYLQDQMLDVGENAAPVWWDFDGDGDLDLLIGNAGIRGALGVRASLTLYENVGSAQQPTLQLKTKDWADFSVKIQATELIPQVLDWDGDGKKELIVSYQTFLGTKVSRLSAEQQWQEISVPPLQASEIPLWVDWNQDGRLDLLIVEKSGKVRSYQYSKDLSLQIENVNWANLSRDIDYVPKSLSFLDVDGDGQWECVVFDRQGKAMLVSYSHDGKSSTMSPAFTWTANYGERVWPHAADWNGDGRLDLSLGLGAGGVQLLENIHQSSRLNALDVEGLQVWPNPSKGPWYVMTEEAGEISLVDMQGKLMSASRNIQAKEMLQIQPPVNYQGSLFIRWQSKAGQMKIKRLLID</sequence>
<gene>
    <name evidence="3" type="ORF">ESB04_10820</name>
</gene>
<organism evidence="3 4">
    <name type="scientific">Aquirufa rosea</name>
    <dbReference type="NCBI Taxonomy" id="2509241"/>
    <lineage>
        <taxon>Bacteria</taxon>
        <taxon>Pseudomonadati</taxon>
        <taxon>Bacteroidota</taxon>
        <taxon>Cytophagia</taxon>
        <taxon>Cytophagales</taxon>
        <taxon>Flectobacillaceae</taxon>
        <taxon>Aquirufa</taxon>
    </lineage>
</organism>
<feature type="signal peptide" evidence="2">
    <location>
        <begin position="1"/>
        <end position="18"/>
    </location>
</feature>
<name>A0A4Q1BXG1_9BACT</name>
<dbReference type="PANTHER" id="PTHR44103">
    <property type="entry name" value="PROPROTEIN CONVERTASE P"/>
    <property type="match status" value="1"/>
</dbReference>
<dbReference type="EMBL" id="SDHY01000007">
    <property type="protein sequence ID" value="RXK47086.1"/>
    <property type="molecule type" value="Genomic_DNA"/>
</dbReference>
<comment type="caution">
    <text evidence="3">The sequence shown here is derived from an EMBL/GenBank/DDBJ whole genome shotgun (WGS) entry which is preliminary data.</text>
</comment>
<protein>
    <submittedName>
        <fullName evidence="3">VCBS repeat-containing protein</fullName>
    </submittedName>
</protein>
<keyword evidence="1 2" id="KW-0732">Signal</keyword>
<evidence type="ECO:0000313" key="4">
    <source>
        <dbReference type="Proteomes" id="UP000289455"/>
    </source>
</evidence>
<evidence type="ECO:0000313" key="3">
    <source>
        <dbReference type="EMBL" id="RXK47086.1"/>
    </source>
</evidence>